<dbReference type="EMBL" id="CP086322">
    <property type="protein sequence ID" value="UQA90683.1"/>
    <property type="molecule type" value="Genomic_DNA"/>
</dbReference>
<evidence type="ECO:0000256" key="1">
    <source>
        <dbReference type="SAM" id="Phobius"/>
    </source>
</evidence>
<organism evidence="2 3">
    <name type="scientific">Streptomyces halobius</name>
    <dbReference type="NCBI Taxonomy" id="2879846"/>
    <lineage>
        <taxon>Bacteria</taxon>
        <taxon>Bacillati</taxon>
        <taxon>Actinomycetota</taxon>
        <taxon>Actinomycetes</taxon>
        <taxon>Kitasatosporales</taxon>
        <taxon>Streptomycetaceae</taxon>
        <taxon>Streptomyces</taxon>
    </lineage>
</organism>
<feature type="transmembrane region" description="Helical" evidence="1">
    <location>
        <begin position="120"/>
        <end position="144"/>
    </location>
</feature>
<sequence>MSFSSNDPQAARAHGGVPHGGLPLGDLPSGLRLLANAGWQILLSTGVASIALGVVVLAWPGATLTVVGVLFGIYLLAIGFFQLAGAFGAHVPGHLRVLGFVSGALCVLLGLVAFRGPAQSLLLLALWIGFGWVLRGSMMTAMALSVRHLPARGWQIFLGVVNLLAGIVLVVSPFESIGILTLVAGIVLIVMGVIEVIHGIQLRIGLKKFHMLRAPAASSDAPDDAPGAPL</sequence>
<dbReference type="RefSeq" id="WP_248861442.1">
    <property type="nucleotide sequence ID" value="NZ_CP086322.1"/>
</dbReference>
<reference evidence="2" key="1">
    <citation type="submission" date="2021-10" db="EMBL/GenBank/DDBJ databases">
        <title>Streptomyces nigrumlapis sp.nov.,an antimicrobial producing actinobacterium isolated from Black Gobi rocks.</title>
        <authorList>
            <person name="Wen Y."/>
            <person name="Zhang W."/>
            <person name="Liu X.G."/>
        </authorList>
    </citation>
    <scope>NUCLEOTIDE SEQUENCE</scope>
    <source>
        <strain evidence="2">ST13-2-2</strain>
    </source>
</reference>
<feature type="transmembrane region" description="Helical" evidence="1">
    <location>
        <begin position="156"/>
        <end position="174"/>
    </location>
</feature>
<accession>A0ABY4LYZ0</accession>
<dbReference type="PANTHER" id="PTHR34989:SF1">
    <property type="entry name" value="PROTEIN HDED"/>
    <property type="match status" value="1"/>
</dbReference>
<gene>
    <name evidence="2" type="ORF">K9S39_01155</name>
</gene>
<dbReference type="Pfam" id="PF03729">
    <property type="entry name" value="DUF308"/>
    <property type="match status" value="2"/>
</dbReference>
<dbReference type="PANTHER" id="PTHR34989">
    <property type="entry name" value="PROTEIN HDED"/>
    <property type="match status" value="1"/>
</dbReference>
<keyword evidence="1" id="KW-0472">Membrane</keyword>
<feature type="transmembrane region" description="Helical" evidence="1">
    <location>
        <begin position="66"/>
        <end position="88"/>
    </location>
</feature>
<dbReference type="InterPro" id="IPR052712">
    <property type="entry name" value="Acid_resist_chaperone_HdeD"/>
</dbReference>
<evidence type="ECO:0000313" key="2">
    <source>
        <dbReference type="EMBL" id="UQA90683.1"/>
    </source>
</evidence>
<feature type="transmembrane region" description="Helical" evidence="1">
    <location>
        <begin position="95"/>
        <end position="114"/>
    </location>
</feature>
<keyword evidence="3" id="KW-1185">Reference proteome</keyword>
<feature type="transmembrane region" description="Helical" evidence="1">
    <location>
        <begin position="180"/>
        <end position="200"/>
    </location>
</feature>
<feature type="transmembrane region" description="Helical" evidence="1">
    <location>
        <begin position="41"/>
        <end position="60"/>
    </location>
</feature>
<dbReference type="Proteomes" id="UP000830115">
    <property type="component" value="Chromosome"/>
</dbReference>
<evidence type="ECO:0000313" key="3">
    <source>
        <dbReference type="Proteomes" id="UP000830115"/>
    </source>
</evidence>
<keyword evidence="1" id="KW-1133">Transmembrane helix</keyword>
<name>A0ABY4LYZ0_9ACTN</name>
<protein>
    <submittedName>
        <fullName evidence="2">HdeD family acid-resistance protein</fullName>
    </submittedName>
</protein>
<proteinExistence type="predicted"/>
<dbReference type="InterPro" id="IPR005325">
    <property type="entry name" value="DUF308_memb"/>
</dbReference>
<keyword evidence="1" id="KW-0812">Transmembrane</keyword>